<evidence type="ECO:0000256" key="1">
    <source>
        <dbReference type="ARBA" id="ARBA00022505"/>
    </source>
</evidence>
<dbReference type="Pfam" id="PF01315">
    <property type="entry name" value="Ald_Xan_dh_C"/>
    <property type="match status" value="1"/>
</dbReference>
<sequence length="222" mass="24122">MIISEKEFKVVGTRPIRHDGADKVTGRARYSADSHPTGYLHGKILRSPYPHARIKSIDTSRAKSHPGVKSVVTSVDLPEVSAEIADLEEGAAVNYGFYSRNVLAREKALYRGHAVAAVAAVNQHVAEEALSLITVDYEVLPAVLNAADALADDAPVLHDRLLTQSTALFRVGGWGEDERLPPSNLALKILSEEGDVETAFRESDAVIVERSFKTKAVHQGYI</sequence>
<dbReference type="AlphaFoldDB" id="A0A382Y631"/>
<dbReference type="Gene3D" id="3.30.365.10">
    <property type="entry name" value="Aldehyde oxidase/xanthine dehydrogenase, molybdopterin binding domain"/>
    <property type="match status" value="1"/>
</dbReference>
<dbReference type="PANTHER" id="PTHR11908">
    <property type="entry name" value="XANTHINE DEHYDROGENASE"/>
    <property type="match status" value="1"/>
</dbReference>
<gene>
    <name evidence="4" type="ORF">METZ01_LOCUS431105</name>
</gene>
<reference evidence="4" key="1">
    <citation type="submission" date="2018-05" db="EMBL/GenBank/DDBJ databases">
        <authorList>
            <person name="Lanie J.A."/>
            <person name="Ng W.-L."/>
            <person name="Kazmierczak K.M."/>
            <person name="Andrzejewski T.M."/>
            <person name="Davidsen T.M."/>
            <person name="Wayne K.J."/>
            <person name="Tettelin H."/>
            <person name="Glass J.I."/>
            <person name="Rusch D."/>
            <person name="Podicherti R."/>
            <person name="Tsui H.-C.T."/>
            <person name="Winkler M.E."/>
        </authorList>
    </citation>
    <scope>NUCLEOTIDE SEQUENCE</scope>
</reference>
<evidence type="ECO:0000313" key="4">
    <source>
        <dbReference type="EMBL" id="SVD78251.1"/>
    </source>
</evidence>
<dbReference type="InterPro" id="IPR037165">
    <property type="entry name" value="AldOxase/xan_DH_Mopterin-bd_sf"/>
</dbReference>
<evidence type="ECO:0000259" key="3">
    <source>
        <dbReference type="SMART" id="SM01008"/>
    </source>
</evidence>
<dbReference type="GO" id="GO:0016491">
    <property type="term" value="F:oxidoreductase activity"/>
    <property type="evidence" value="ECO:0007669"/>
    <property type="project" value="UniProtKB-KW"/>
</dbReference>
<keyword evidence="2" id="KW-0560">Oxidoreductase</keyword>
<dbReference type="PANTHER" id="PTHR11908:SF132">
    <property type="entry name" value="ALDEHYDE OXIDASE 1-RELATED"/>
    <property type="match status" value="1"/>
</dbReference>
<organism evidence="4">
    <name type="scientific">marine metagenome</name>
    <dbReference type="NCBI Taxonomy" id="408172"/>
    <lineage>
        <taxon>unclassified sequences</taxon>
        <taxon>metagenomes</taxon>
        <taxon>ecological metagenomes</taxon>
    </lineage>
</organism>
<protein>
    <recommendedName>
        <fullName evidence="3">Aldehyde oxidase/xanthine dehydrogenase a/b hammerhead domain-containing protein</fullName>
    </recommendedName>
</protein>
<dbReference type="InterPro" id="IPR036856">
    <property type="entry name" value="Ald_Oxase/Xan_DH_a/b_sf"/>
</dbReference>
<dbReference type="EMBL" id="UINC01172925">
    <property type="protein sequence ID" value="SVD78251.1"/>
    <property type="molecule type" value="Genomic_DNA"/>
</dbReference>
<keyword evidence="1" id="KW-0500">Molybdenum</keyword>
<name>A0A382Y631_9ZZZZ</name>
<dbReference type="SUPFAM" id="SSF54665">
    <property type="entry name" value="CO dehydrogenase molybdoprotein N-domain-like"/>
    <property type="match status" value="1"/>
</dbReference>
<dbReference type="GO" id="GO:0005506">
    <property type="term" value="F:iron ion binding"/>
    <property type="evidence" value="ECO:0007669"/>
    <property type="project" value="InterPro"/>
</dbReference>
<dbReference type="SUPFAM" id="SSF56003">
    <property type="entry name" value="Molybdenum cofactor-binding domain"/>
    <property type="match status" value="1"/>
</dbReference>
<proteinExistence type="predicted"/>
<dbReference type="SMART" id="SM01008">
    <property type="entry name" value="Ald_Xan_dh_C"/>
    <property type="match status" value="1"/>
</dbReference>
<accession>A0A382Y631</accession>
<dbReference type="InterPro" id="IPR016208">
    <property type="entry name" value="Ald_Oxase/xanthine_DH-like"/>
</dbReference>
<evidence type="ECO:0000256" key="2">
    <source>
        <dbReference type="ARBA" id="ARBA00023002"/>
    </source>
</evidence>
<dbReference type="Gene3D" id="3.90.1170.50">
    <property type="entry name" value="Aldehyde oxidase/xanthine dehydrogenase, a/b hammerhead"/>
    <property type="match status" value="1"/>
</dbReference>
<dbReference type="InterPro" id="IPR000674">
    <property type="entry name" value="Ald_Oxase/Xan_DH_a/b"/>
</dbReference>
<feature type="domain" description="Aldehyde oxidase/xanthine dehydrogenase a/b hammerhead" evidence="3">
    <location>
        <begin position="25"/>
        <end position="141"/>
    </location>
</feature>